<dbReference type="OrthoDB" id="5500342at2"/>
<protein>
    <recommendedName>
        <fullName evidence="3">CENP-V/GFA domain-containing protein</fullName>
    </recommendedName>
</protein>
<keyword evidence="2" id="KW-1185">Reference proteome</keyword>
<dbReference type="SUPFAM" id="SSF51316">
    <property type="entry name" value="Mss4-like"/>
    <property type="match status" value="1"/>
</dbReference>
<accession>A0A0F6YHB7</accession>
<dbReference type="AlphaFoldDB" id="A0A0F6YHB7"/>
<evidence type="ECO:0000313" key="1">
    <source>
        <dbReference type="EMBL" id="AKF04588.1"/>
    </source>
</evidence>
<organism evidence="1 2">
    <name type="scientific">Sandaracinus amylolyticus</name>
    <dbReference type="NCBI Taxonomy" id="927083"/>
    <lineage>
        <taxon>Bacteria</taxon>
        <taxon>Pseudomonadati</taxon>
        <taxon>Myxococcota</taxon>
        <taxon>Polyangia</taxon>
        <taxon>Polyangiales</taxon>
        <taxon>Sandaracinaceae</taxon>
        <taxon>Sandaracinus</taxon>
    </lineage>
</organism>
<gene>
    <name evidence="1" type="ORF">DB32_001737</name>
</gene>
<dbReference type="KEGG" id="samy:DB32_001737"/>
<reference evidence="1 2" key="1">
    <citation type="submission" date="2015-03" db="EMBL/GenBank/DDBJ databases">
        <title>Genome assembly of Sandaracinus amylolyticus DSM 53668.</title>
        <authorList>
            <person name="Sharma G."/>
            <person name="Subramanian S."/>
        </authorList>
    </citation>
    <scope>NUCLEOTIDE SEQUENCE [LARGE SCALE GENOMIC DNA]</scope>
    <source>
        <strain evidence="1 2">DSM 53668</strain>
    </source>
</reference>
<sequence>MSETLPIRCACGQVRGHVDVVPGGGQRLVCYCDDCQAYGRFLGRDDVLDARGGTDIWQTRPSLVRITEGELASMRLSDRGMIRWYARCCRTPIANTMVSAGAPFVGMHQRCIGDADGRRRDDVLGAPIAKVQGRFAIGGVPEGVAPTVGVGTIARTLLMLARSALARGATPSPFFDAHTKKPRIEPEVLSAAARDALR</sequence>
<dbReference type="Proteomes" id="UP000034883">
    <property type="component" value="Chromosome"/>
</dbReference>
<dbReference type="InterPro" id="IPR046149">
    <property type="entry name" value="DUF6151"/>
</dbReference>
<evidence type="ECO:0008006" key="3">
    <source>
        <dbReference type="Google" id="ProtNLM"/>
    </source>
</evidence>
<proteinExistence type="predicted"/>
<dbReference type="EMBL" id="CP011125">
    <property type="protein sequence ID" value="AKF04588.1"/>
    <property type="molecule type" value="Genomic_DNA"/>
</dbReference>
<evidence type="ECO:0000313" key="2">
    <source>
        <dbReference type="Proteomes" id="UP000034883"/>
    </source>
</evidence>
<dbReference type="InterPro" id="IPR011057">
    <property type="entry name" value="Mss4-like_sf"/>
</dbReference>
<dbReference type="Pfam" id="PF19648">
    <property type="entry name" value="DUF6151"/>
    <property type="match status" value="1"/>
</dbReference>
<dbReference type="RefSeq" id="WP_053231913.1">
    <property type="nucleotide sequence ID" value="NZ_CP011125.1"/>
</dbReference>
<dbReference type="STRING" id="927083.DB32_001737"/>
<name>A0A0F6YHB7_9BACT</name>